<dbReference type="InterPro" id="IPR012349">
    <property type="entry name" value="Split_barrel_FMN-bd"/>
</dbReference>
<sequence length="135" mass="15904">MKNKLTKMFSDHKVGTLATIRENRPYSRFMIFFHEGLTLYTATNQHTHKIEDIKANPHVHILLGMENTSWNEPYAEIEAEAIVEESQELKNKFWDDKLSEWIKSPEDPEYLLLKLSPTSIRYYEKAGSEAEIWTE</sequence>
<evidence type="ECO:0000259" key="1">
    <source>
        <dbReference type="Pfam" id="PF01243"/>
    </source>
</evidence>
<gene>
    <name evidence="2" type="ORF">JOC95_001646</name>
</gene>
<dbReference type="SUPFAM" id="SSF50475">
    <property type="entry name" value="FMN-binding split barrel"/>
    <property type="match status" value="1"/>
</dbReference>
<feature type="domain" description="Pyridoxamine 5'-phosphate oxidase N-terminal" evidence="1">
    <location>
        <begin position="2"/>
        <end position="122"/>
    </location>
</feature>
<protein>
    <submittedName>
        <fullName evidence="2">General stress protein 26</fullName>
    </submittedName>
</protein>
<dbReference type="InterPro" id="IPR052917">
    <property type="entry name" value="Stress-Dev_Protein"/>
</dbReference>
<dbReference type="Pfam" id="PF01243">
    <property type="entry name" value="PNPOx_N"/>
    <property type="match status" value="1"/>
</dbReference>
<dbReference type="Gene3D" id="2.30.110.10">
    <property type="entry name" value="Electron Transport, Fmn-binding Protein, Chain A"/>
    <property type="match status" value="1"/>
</dbReference>
<keyword evidence="3" id="KW-1185">Reference proteome</keyword>
<evidence type="ECO:0000313" key="2">
    <source>
        <dbReference type="EMBL" id="MBM7619794.1"/>
    </source>
</evidence>
<dbReference type="PANTHER" id="PTHR34818:SF1">
    <property type="entry name" value="PROTEIN BLI-3"/>
    <property type="match status" value="1"/>
</dbReference>
<dbReference type="InterPro" id="IPR011576">
    <property type="entry name" value="Pyridox_Oxase_N"/>
</dbReference>
<comment type="caution">
    <text evidence="2">The sequence shown here is derived from an EMBL/GenBank/DDBJ whole genome shotgun (WGS) entry which is preliminary data.</text>
</comment>
<reference evidence="2 3" key="1">
    <citation type="submission" date="2021-01" db="EMBL/GenBank/DDBJ databases">
        <title>Genomic Encyclopedia of Type Strains, Phase IV (KMG-IV): sequencing the most valuable type-strain genomes for metagenomic binning, comparative biology and taxonomic classification.</title>
        <authorList>
            <person name="Goeker M."/>
        </authorList>
    </citation>
    <scope>NUCLEOTIDE SEQUENCE [LARGE SCALE GENOMIC DNA]</scope>
    <source>
        <strain evidence="2 3">DSM 25879</strain>
    </source>
</reference>
<proteinExistence type="predicted"/>
<accession>A0ABS2NYV8</accession>
<evidence type="ECO:0000313" key="3">
    <source>
        <dbReference type="Proteomes" id="UP000737402"/>
    </source>
</evidence>
<dbReference type="Proteomes" id="UP000737402">
    <property type="component" value="Unassembled WGS sequence"/>
</dbReference>
<name>A0ABS2NYV8_9BACI</name>
<dbReference type="EMBL" id="JAFBED010000003">
    <property type="protein sequence ID" value="MBM7619794.1"/>
    <property type="molecule type" value="Genomic_DNA"/>
</dbReference>
<organism evidence="2 3">
    <name type="scientific">Sutcliffiella tianshenii</name>
    <dbReference type="NCBI Taxonomy" id="1463404"/>
    <lineage>
        <taxon>Bacteria</taxon>
        <taxon>Bacillati</taxon>
        <taxon>Bacillota</taxon>
        <taxon>Bacilli</taxon>
        <taxon>Bacillales</taxon>
        <taxon>Bacillaceae</taxon>
        <taxon>Sutcliffiella</taxon>
    </lineage>
</organism>
<dbReference type="PANTHER" id="PTHR34818">
    <property type="entry name" value="PROTEIN BLI-3"/>
    <property type="match status" value="1"/>
</dbReference>